<protein>
    <submittedName>
        <fullName evidence="1">Uncharacterized protein</fullName>
    </submittedName>
</protein>
<reference evidence="1" key="1">
    <citation type="submission" date="2019-10" db="EMBL/GenBank/DDBJ databases">
        <authorList>
            <person name="Soares A.E.R."/>
            <person name="Aleixo A."/>
            <person name="Schneider P."/>
            <person name="Miyaki C.Y."/>
            <person name="Schneider M.P."/>
            <person name="Mello C."/>
            <person name="Vasconcelos A.T.R."/>
        </authorList>
    </citation>
    <scope>NUCLEOTIDE SEQUENCE</scope>
    <source>
        <tissue evidence="1">Muscle</tissue>
    </source>
</reference>
<name>A0ABQ9DC10_9PASS</name>
<sequence>MLCLHCWQIIDVWEEEVIASQNTDAIANTDISICPLKHLVLPQMSEEANSQFGPEGKLLVSETVDITRSSDGTSIPDGGP</sequence>
<proteinExistence type="predicted"/>
<dbReference type="Proteomes" id="UP001145742">
    <property type="component" value="Unassembled WGS sequence"/>
</dbReference>
<comment type="caution">
    <text evidence="1">The sequence shown here is derived from an EMBL/GenBank/DDBJ whole genome shotgun (WGS) entry which is preliminary data.</text>
</comment>
<evidence type="ECO:0000313" key="2">
    <source>
        <dbReference type="Proteomes" id="UP001145742"/>
    </source>
</evidence>
<keyword evidence="2" id="KW-1185">Reference proteome</keyword>
<gene>
    <name evidence="1" type="ORF">WISP_56090</name>
</gene>
<dbReference type="EMBL" id="WHWB01033560">
    <property type="protein sequence ID" value="KAJ7419006.1"/>
    <property type="molecule type" value="Genomic_DNA"/>
</dbReference>
<accession>A0ABQ9DC10</accession>
<organism evidence="1 2">
    <name type="scientific">Willisornis vidua</name>
    <name type="common">Xingu scale-backed antbird</name>
    <dbReference type="NCBI Taxonomy" id="1566151"/>
    <lineage>
        <taxon>Eukaryota</taxon>
        <taxon>Metazoa</taxon>
        <taxon>Chordata</taxon>
        <taxon>Craniata</taxon>
        <taxon>Vertebrata</taxon>
        <taxon>Euteleostomi</taxon>
        <taxon>Archelosauria</taxon>
        <taxon>Archosauria</taxon>
        <taxon>Dinosauria</taxon>
        <taxon>Saurischia</taxon>
        <taxon>Theropoda</taxon>
        <taxon>Coelurosauria</taxon>
        <taxon>Aves</taxon>
        <taxon>Neognathae</taxon>
        <taxon>Neoaves</taxon>
        <taxon>Telluraves</taxon>
        <taxon>Australaves</taxon>
        <taxon>Passeriformes</taxon>
        <taxon>Thamnophilidae</taxon>
        <taxon>Willisornis</taxon>
    </lineage>
</organism>
<evidence type="ECO:0000313" key="1">
    <source>
        <dbReference type="EMBL" id="KAJ7419006.1"/>
    </source>
</evidence>